<feature type="signal peptide" evidence="2">
    <location>
        <begin position="1"/>
        <end position="21"/>
    </location>
</feature>
<keyword evidence="1" id="KW-1133">Transmembrane helix</keyword>
<dbReference type="Pfam" id="PF12708">
    <property type="entry name" value="Pect-lyase_RHGA_epim"/>
    <property type="match status" value="2"/>
</dbReference>
<evidence type="ECO:0000256" key="2">
    <source>
        <dbReference type="SAM" id="SignalP"/>
    </source>
</evidence>
<dbReference type="GO" id="GO:0004650">
    <property type="term" value="F:polygalacturonase activity"/>
    <property type="evidence" value="ECO:0007669"/>
    <property type="project" value="InterPro"/>
</dbReference>
<feature type="domain" description="Rhamnogalacturonase A/B/Epimerase-like pectate lyase" evidence="3">
    <location>
        <begin position="614"/>
        <end position="672"/>
    </location>
</feature>
<evidence type="ECO:0000313" key="4">
    <source>
        <dbReference type="EMBL" id="QUC21084.1"/>
    </source>
</evidence>
<feature type="transmembrane region" description="Helical" evidence="1">
    <location>
        <begin position="1230"/>
        <end position="1251"/>
    </location>
</feature>
<keyword evidence="1" id="KW-0472">Membrane</keyword>
<dbReference type="InterPro" id="IPR011050">
    <property type="entry name" value="Pectin_lyase_fold/virulence"/>
</dbReference>
<proteinExistence type="predicted"/>
<dbReference type="Gene3D" id="2.160.20.10">
    <property type="entry name" value="Single-stranded right-handed beta-helix, Pectin lyase-like"/>
    <property type="match status" value="2"/>
</dbReference>
<evidence type="ECO:0000313" key="5">
    <source>
        <dbReference type="Proteomes" id="UP000027002"/>
    </source>
</evidence>
<evidence type="ECO:0000256" key="1">
    <source>
        <dbReference type="SAM" id="Phobius"/>
    </source>
</evidence>
<protein>
    <recommendedName>
        <fullName evidence="3">Rhamnogalacturonase A/B/Epimerase-like pectate lyase domain-containing protein</fullName>
    </recommendedName>
</protein>
<dbReference type="RefSeq" id="XP_042998757.1">
    <property type="nucleotide sequence ID" value="XM_043142824.1"/>
</dbReference>
<dbReference type="SUPFAM" id="SSF51126">
    <property type="entry name" value="Pectin lyase-like"/>
    <property type="match status" value="2"/>
</dbReference>
<name>A0A8E5HT56_USTVR</name>
<reference evidence="4" key="1">
    <citation type="submission" date="2020-03" db="EMBL/GenBank/DDBJ databases">
        <title>A mixture of massive structural variations and highly conserved coding sequences in Ustilaginoidea virens genome.</title>
        <authorList>
            <person name="Zhang K."/>
            <person name="Zhao Z."/>
            <person name="Zhang Z."/>
            <person name="Li Y."/>
            <person name="Hsiang T."/>
            <person name="Sun W."/>
        </authorList>
    </citation>
    <scope>NUCLEOTIDE SEQUENCE</scope>
    <source>
        <strain evidence="4">UV-8b</strain>
    </source>
</reference>
<keyword evidence="5" id="KW-1185">Reference proteome</keyword>
<dbReference type="InterPro" id="IPR039279">
    <property type="entry name" value="QRT3-like"/>
</dbReference>
<accession>A0A8E5HT56</accession>
<dbReference type="PANTHER" id="PTHR33928">
    <property type="entry name" value="POLYGALACTURONASE QRT3"/>
    <property type="match status" value="1"/>
</dbReference>
<keyword evidence="1" id="KW-0812">Transmembrane</keyword>
<dbReference type="KEGG" id="uvi:66066104"/>
<gene>
    <name evidence="4" type="ORF">UV8b_05327</name>
</gene>
<feature type="chain" id="PRO_5034301436" description="Rhamnogalacturonase A/B/Epimerase-like pectate lyase domain-containing protein" evidence="2">
    <location>
        <begin position="22"/>
        <end position="1382"/>
    </location>
</feature>
<feature type="domain" description="Rhamnogalacturonase A/B/Epimerase-like pectate lyase" evidence="3">
    <location>
        <begin position="252"/>
        <end position="476"/>
    </location>
</feature>
<dbReference type="PANTHER" id="PTHR33928:SF2">
    <property type="entry name" value="PECTATE LYASE SUPERFAMILY PROTEIN DOMAIN-CONTAINING PROTEIN-RELATED"/>
    <property type="match status" value="1"/>
</dbReference>
<organism evidence="4 5">
    <name type="scientific">Ustilaginoidea virens</name>
    <name type="common">Rice false smut fungus</name>
    <name type="synonym">Villosiclava virens</name>
    <dbReference type="NCBI Taxonomy" id="1159556"/>
    <lineage>
        <taxon>Eukaryota</taxon>
        <taxon>Fungi</taxon>
        <taxon>Dikarya</taxon>
        <taxon>Ascomycota</taxon>
        <taxon>Pezizomycotina</taxon>
        <taxon>Sordariomycetes</taxon>
        <taxon>Hypocreomycetidae</taxon>
        <taxon>Hypocreales</taxon>
        <taxon>Clavicipitaceae</taxon>
        <taxon>Ustilaginoidea</taxon>
    </lineage>
</organism>
<dbReference type="InterPro" id="IPR012334">
    <property type="entry name" value="Pectin_lyas_fold"/>
</dbReference>
<dbReference type="Proteomes" id="UP000027002">
    <property type="component" value="Chromosome 4"/>
</dbReference>
<dbReference type="CDD" id="cd23668">
    <property type="entry name" value="GH55_beta13glucanase-like"/>
    <property type="match status" value="1"/>
</dbReference>
<feature type="transmembrane region" description="Helical" evidence="1">
    <location>
        <begin position="1272"/>
        <end position="1299"/>
    </location>
</feature>
<keyword evidence="2" id="KW-0732">Signal</keyword>
<dbReference type="OrthoDB" id="4961250at2759"/>
<dbReference type="EMBL" id="CP072756">
    <property type="protein sequence ID" value="QUC21084.1"/>
    <property type="molecule type" value="Genomic_DNA"/>
</dbReference>
<dbReference type="GeneID" id="66066104"/>
<sequence>MLIMRVLTPFLLLLLSADVNAHDSPRGANPEAQDGIFTVIDELVEQWKLDHPSLSQEQVSNIHATAQQMKDNLINPPPPPPRVTVPVSKPTNVPLPGVRPLGRLLSNSTGGYHGANSTLDRAIQIVRQAQREADARNKERFANPRINTYYDGHGAGAKRARAVDNASLHINETVTAAAAIVAEATEANATSIDHAKYILPPHVASKVAQLHGQSPLAKRAGPESNSGFWMENIAHEGIVPFGGSANNGYKVFRNVKDYGAVGDGKTDDTDAINKAMSDGNRCGADCGSSTIKPAIVYFPSGTYRVRQTIPLFYNTQVIGNPNDLPAIVADANFIGLGVLSSDEYTGGHGGADEWYINQNNFLRQVRNLIIDTSLAKMKSIAGLHWQVAQATSIFNVHFIGSRDRSKKHIGIFAENGSGGFMGDLVFTDVTIGIRCGNQQFTSHSLLFYNVGIAVDLLWDWGWTWKNIYMVNTDVGFYMTGDYKGGSMMVLDSHFEVVNLGISINTNKGATDAEQFSITLENIIMNSVRTMVIHGSSNSLLKGGSSTIESWISGRVYDDDNPEGAFVNDRKSRMAEREPSLVRTNIVATDGYYIRSKPQYETKSPDFFLSARALAKGDGVSDDTFALTVAAAIAKEKGQALYIPMGSYIVTETVVFPAGSVIVGECWAQIVAKGKYFEDASNPLPAVAVGNYGETGSMEIQDLLLTVQGPTAGAVLMEWNIAQDMQGSAAMWDVHFRIGGAAGSKLEASDCPPDTWKNIWAWVADHELDGGPSQTQIDIYAARGILIESREGPVWLYGTSSEHAVLYQYMLYGASNVVMSMIQTESPYYLPDPQAPEPFKDTARFVGDPDFNDCHSSNPHCAAAWGLSIISSTNVRIYGAGLYNWFQRYTQQCVDTQDCQQRVVKVKNSGQIWMYNIYTIGTVEMINHGDDKPVLAKDNTNTNEHPFTSVVNGWLRASTGQASSDGDDDDDKDDDEDYGTLNDCNGWYDTLEQIQSAYNSIPSECINKYLAKAFHMSLTSSMKNYDKIMQNDYHSKFKVYHDLVEVQSRFQIRKYMLDDKAEGWHCEMSQHRKCCDQCAGGGGYLDDICFHLDCFGPNQGSPTKCSSGKSKVVPCPTSVGDLPDALTWVLDDKEKYFSNLEKNYGVLRDWVKFEDLDVYNVYGCVWFQHEDDPQGLERCQNNSDTFWRNFPDLQRNFKLEDPSEVIKTAHDKTANLLTENEMQMRMAEFALIPWADVANTLALPAMSMNAAVKNMEGIVRVANKKIEEDRQQGIAAIITAVLFFIPFVGEVAGAIGVTVLRTIIDLAGAFADIGYSIYDSVKNPDNVLSNMFGIIFAAGGMRGAFKAASAEWRALKQDKIEQLPSSFHKDVTAMRKMQASCKL</sequence>
<evidence type="ECO:0000259" key="3">
    <source>
        <dbReference type="Pfam" id="PF12708"/>
    </source>
</evidence>
<dbReference type="InterPro" id="IPR024535">
    <property type="entry name" value="RHGA/B-epi-like_pectate_lyase"/>
</dbReference>